<protein>
    <submittedName>
        <fullName evidence="1">GNAT family N-acetyltransferase</fullName>
    </submittedName>
</protein>
<organism evidence="1 2">
    <name type="scientific">Gracilibacillus salinarum</name>
    <dbReference type="NCBI Taxonomy" id="2932255"/>
    <lineage>
        <taxon>Bacteria</taxon>
        <taxon>Bacillati</taxon>
        <taxon>Bacillota</taxon>
        <taxon>Bacilli</taxon>
        <taxon>Bacillales</taxon>
        <taxon>Bacillaceae</taxon>
        <taxon>Gracilibacillus</taxon>
    </lineage>
</organism>
<reference evidence="1 2" key="1">
    <citation type="submission" date="2022-04" db="EMBL/GenBank/DDBJ databases">
        <title>Gracilibacillus sp. isolated from saltern.</title>
        <authorList>
            <person name="Won M."/>
            <person name="Lee C.-M."/>
            <person name="Woen H.-Y."/>
            <person name="Kwon S.-W."/>
        </authorList>
    </citation>
    <scope>NUCLEOTIDE SEQUENCE [LARGE SCALE GENOMIC DNA]</scope>
    <source>
        <strain evidence="1 2">SSPM10-3</strain>
    </source>
</reference>
<keyword evidence="2" id="KW-1185">Reference proteome</keyword>
<accession>A0ABY4GJU0</accession>
<dbReference type="SUPFAM" id="SSF55729">
    <property type="entry name" value="Acyl-CoA N-acyltransferases (Nat)"/>
    <property type="match status" value="1"/>
</dbReference>
<evidence type="ECO:0000313" key="2">
    <source>
        <dbReference type="Proteomes" id="UP000831537"/>
    </source>
</evidence>
<gene>
    <name evidence="1" type="ORF">MUN87_17605</name>
</gene>
<sequence>MQFTAKNMNEEIVNLILSWRYQAPYDFYNNENIEETRNEFLDGSYQAVFTNSGELFGFFCTGQSAQIPIAEKLGLYREQMIDVGLGIHPLYTGNGHGYTFCSFILQSIRKQKENLPFRLSVASFNKRAIHCSDS</sequence>
<dbReference type="Proteomes" id="UP000831537">
    <property type="component" value="Chromosome"/>
</dbReference>
<dbReference type="EMBL" id="CP095071">
    <property type="protein sequence ID" value="UOQ84481.1"/>
    <property type="molecule type" value="Genomic_DNA"/>
</dbReference>
<proteinExistence type="predicted"/>
<name>A0ABY4GJU0_9BACI</name>
<evidence type="ECO:0000313" key="1">
    <source>
        <dbReference type="EMBL" id="UOQ84481.1"/>
    </source>
</evidence>
<dbReference type="Gene3D" id="3.40.630.30">
    <property type="match status" value="1"/>
</dbReference>
<dbReference type="RefSeq" id="WP_244742279.1">
    <property type="nucleotide sequence ID" value="NZ_CP095071.1"/>
</dbReference>
<dbReference type="InterPro" id="IPR016181">
    <property type="entry name" value="Acyl_CoA_acyltransferase"/>
</dbReference>